<protein>
    <recommendedName>
        <fullName evidence="4">YqaJ viral recombinase domain-containing protein</fullName>
    </recommendedName>
</protein>
<feature type="region of interest" description="Disordered" evidence="1">
    <location>
        <begin position="1"/>
        <end position="20"/>
    </location>
</feature>
<gene>
    <name evidence="2" type="ORF">DPMN_104263</name>
</gene>
<dbReference type="InterPro" id="IPR011335">
    <property type="entry name" value="Restrct_endonuc-II-like"/>
</dbReference>
<evidence type="ECO:0000313" key="2">
    <source>
        <dbReference type="EMBL" id="KAH3831004.1"/>
    </source>
</evidence>
<name>A0A9D4K1H8_DREPO</name>
<dbReference type="SUPFAM" id="SSF52980">
    <property type="entry name" value="Restriction endonuclease-like"/>
    <property type="match status" value="1"/>
</dbReference>
<dbReference type="InterPro" id="IPR011604">
    <property type="entry name" value="PDDEXK-like_dom_sf"/>
</dbReference>
<dbReference type="PANTHER" id="PTHR46609">
    <property type="entry name" value="EXONUCLEASE, PHAGE-TYPE/RECB, C-TERMINAL DOMAIN-CONTAINING PROTEIN"/>
    <property type="match status" value="1"/>
</dbReference>
<comment type="caution">
    <text evidence="2">The sequence shown here is derived from an EMBL/GenBank/DDBJ whole genome shotgun (WGS) entry which is preliminary data.</text>
</comment>
<keyword evidence="3" id="KW-1185">Reference proteome</keyword>
<accession>A0A9D4K1H8</accession>
<sequence length="1392" mass="159922">MRPKATLKLGKRSKRTKTRRQHFECQTSTSNWIKTEDEIFNRVNYEHKNVKFYSSPSQIFKTFFQTKSTPKASTPKYKTFSPFKSPLKTTPKHKRLLKRAITSKFVGTVASLTTPSKSPSIKKVRRSLYHKTEDGINPSFENNACESSDLLPDEIDCDGFELQNEIAEMSELIPSVMKNLAAEGYDKQLYDFFKLVSSSNFPLKNISFQLWLEVVKWFSCENSTEMRYSENTKKFWKLGYRLFGGQFLHFMSGYKHRNKVVMEETEKGLYPPRQSEINFAVPSKDIISAFTPYGLEPRSNEGIGRQPGLLRDMIATVVQSTSNKSYCLTFDGKKLKRGLTSISGDVNLLGFEQGLSLTERQKQLEDLKKPIQEMMNVFLERDESQNMNTIINDDERKEQVDKLFFQRKTISLNILNARELRKKKEYARQKLIERGGGSDWKNGKYVFAISSMIAFVHDIDEYLQQSMALVDEITTCICCLKLSGTSTLITQDVMNLDKSPNYRKIEHSDNPTSRQVKQRSLEWFEQRSKARITGSTMYVALGLDGLAKQKDYFDVTVGGLHERTKPETVKAAMEHGTLNEINAAATMVGKVLPMICPEQKVFEEGYVSMDSTKSKSFMVVSPDGSVRIDDNEETTTFAIEYKCPIYDVQHHFPARYLLQCLSEIEALNVESLIYLCWRPDLSTVFKVNRNSMLFKKAFDLAVNMYDVEKPKRPTKLADETKMLKTEINELCRTNSTVEFIGVFRSLTHNSSANNIHDAGKFILRRFDLMLTEMLSNYEKYYELQRIPATEAVVFLCCDLDRIWGKETVHSVPVCWFPKGSSLDTCTMRNISESVLNTCAEAGIHIPAVSFDGQWHNIAVRDVNEKPLTLLQLQKDVWKTVERMPKNDVLKSIASKNKVVKRLVHTWFDDEGSVKHAIICTNGGIVLPKISESVSLQRVKARKQIAYASNMPNEQLQIAENNFVEPDEQPFENNERIELDDGTVNSDSVDTEAIGKLIIETQKHQAKRISLTEVDKASILTQFKVDKYCNAKGQWDDSSLNSLSVYFQSEQTLRKFRDTELSVIVRYINRNYNMKIKESEKKEAKLQTLCNLLSMEYSSDQSHHHSKRSKIQQPKRLAEQAFKIVSNRLKKSDLNIIYSEYLWPQELQMWNTVHNTSCIGLQEEEQFYVSSYSESRKQPEVNCIDSSHLLTRMRRKSAKGGLDGLTNEAWRTVAKSKKTALSLGMVDCILEPMTVSVANTHFSQAVEHEMRLNGDTKEAELCEDIRNWWLAEDEAGIPAEQRIELRSKLRSRLMSSVDFSKFPPPGMFINGWPTQLWEAVIASIDAKKILYSLVPTHKYNVRAFSSMMGETFFSELTLYDRRGQGTVTSREFGQYIDTTIEKLHMRLDPERYL</sequence>
<dbReference type="Gene3D" id="3.90.320.10">
    <property type="match status" value="1"/>
</dbReference>
<evidence type="ECO:0000256" key="1">
    <source>
        <dbReference type="SAM" id="MobiDB-lite"/>
    </source>
</evidence>
<evidence type="ECO:0008006" key="4">
    <source>
        <dbReference type="Google" id="ProtNLM"/>
    </source>
</evidence>
<dbReference type="GO" id="GO:0006281">
    <property type="term" value="P:DNA repair"/>
    <property type="evidence" value="ECO:0007669"/>
    <property type="project" value="UniProtKB-ARBA"/>
</dbReference>
<reference evidence="2" key="1">
    <citation type="journal article" date="2019" name="bioRxiv">
        <title>The Genome of the Zebra Mussel, Dreissena polymorpha: A Resource for Invasive Species Research.</title>
        <authorList>
            <person name="McCartney M.A."/>
            <person name="Auch B."/>
            <person name="Kono T."/>
            <person name="Mallez S."/>
            <person name="Zhang Y."/>
            <person name="Obille A."/>
            <person name="Becker A."/>
            <person name="Abrahante J.E."/>
            <person name="Garbe J."/>
            <person name="Badalamenti J.P."/>
            <person name="Herman A."/>
            <person name="Mangelson H."/>
            <person name="Liachko I."/>
            <person name="Sullivan S."/>
            <person name="Sone E.D."/>
            <person name="Koren S."/>
            <person name="Silverstein K.A.T."/>
            <person name="Beckman K.B."/>
            <person name="Gohl D.M."/>
        </authorList>
    </citation>
    <scope>NUCLEOTIDE SEQUENCE</scope>
    <source>
        <strain evidence="2">Duluth1</strain>
        <tissue evidence="2">Whole animal</tissue>
    </source>
</reference>
<dbReference type="EMBL" id="JAIWYP010000004">
    <property type="protein sequence ID" value="KAH3831004.1"/>
    <property type="molecule type" value="Genomic_DNA"/>
</dbReference>
<evidence type="ECO:0000313" key="3">
    <source>
        <dbReference type="Proteomes" id="UP000828390"/>
    </source>
</evidence>
<organism evidence="2 3">
    <name type="scientific">Dreissena polymorpha</name>
    <name type="common">Zebra mussel</name>
    <name type="synonym">Mytilus polymorpha</name>
    <dbReference type="NCBI Taxonomy" id="45954"/>
    <lineage>
        <taxon>Eukaryota</taxon>
        <taxon>Metazoa</taxon>
        <taxon>Spiralia</taxon>
        <taxon>Lophotrochozoa</taxon>
        <taxon>Mollusca</taxon>
        <taxon>Bivalvia</taxon>
        <taxon>Autobranchia</taxon>
        <taxon>Heteroconchia</taxon>
        <taxon>Euheterodonta</taxon>
        <taxon>Imparidentia</taxon>
        <taxon>Neoheterodontei</taxon>
        <taxon>Myida</taxon>
        <taxon>Dreissenoidea</taxon>
        <taxon>Dreissenidae</taxon>
        <taxon>Dreissena</taxon>
    </lineage>
</organism>
<dbReference type="InterPro" id="IPR051703">
    <property type="entry name" value="NF-kappa-B_Signaling_Reg"/>
</dbReference>
<dbReference type="PANTHER" id="PTHR46609:SF8">
    <property type="entry name" value="YQAJ VIRAL RECOMBINASE DOMAIN-CONTAINING PROTEIN"/>
    <property type="match status" value="1"/>
</dbReference>
<dbReference type="Proteomes" id="UP000828390">
    <property type="component" value="Unassembled WGS sequence"/>
</dbReference>
<reference evidence="2" key="2">
    <citation type="submission" date="2020-11" db="EMBL/GenBank/DDBJ databases">
        <authorList>
            <person name="McCartney M.A."/>
            <person name="Auch B."/>
            <person name="Kono T."/>
            <person name="Mallez S."/>
            <person name="Becker A."/>
            <person name="Gohl D.M."/>
            <person name="Silverstein K.A.T."/>
            <person name="Koren S."/>
            <person name="Bechman K.B."/>
            <person name="Herman A."/>
            <person name="Abrahante J.E."/>
            <person name="Garbe J."/>
        </authorList>
    </citation>
    <scope>NUCLEOTIDE SEQUENCE</scope>
    <source>
        <strain evidence="2">Duluth1</strain>
        <tissue evidence="2">Whole animal</tissue>
    </source>
</reference>
<proteinExistence type="predicted"/>